<evidence type="ECO:0000256" key="8">
    <source>
        <dbReference type="ARBA" id="ARBA00022840"/>
    </source>
</evidence>
<dbReference type="InterPro" id="IPR025847">
    <property type="entry name" value="MEDS_domain"/>
</dbReference>
<feature type="domain" description="Histidine kinase" evidence="10">
    <location>
        <begin position="224"/>
        <end position="435"/>
    </location>
</feature>
<dbReference type="GO" id="GO:0005524">
    <property type="term" value="F:ATP binding"/>
    <property type="evidence" value="ECO:0007669"/>
    <property type="project" value="UniProtKB-KW"/>
</dbReference>
<evidence type="ECO:0000313" key="11">
    <source>
        <dbReference type="EMBL" id="MBP3953662.1"/>
    </source>
</evidence>
<dbReference type="Gene3D" id="3.30.565.10">
    <property type="entry name" value="Histidine kinase-like ATPase, C-terminal domain"/>
    <property type="match status" value="1"/>
</dbReference>
<proteinExistence type="predicted"/>
<dbReference type="PANTHER" id="PTHR42878:SF7">
    <property type="entry name" value="SENSOR HISTIDINE KINASE GLRK"/>
    <property type="match status" value="1"/>
</dbReference>
<dbReference type="InterPro" id="IPR036097">
    <property type="entry name" value="HisK_dim/P_sf"/>
</dbReference>
<dbReference type="GO" id="GO:0000155">
    <property type="term" value="F:phosphorelay sensor kinase activity"/>
    <property type="evidence" value="ECO:0007669"/>
    <property type="project" value="InterPro"/>
</dbReference>
<dbReference type="PROSITE" id="PS50109">
    <property type="entry name" value="HIS_KIN"/>
    <property type="match status" value="1"/>
</dbReference>
<evidence type="ECO:0000256" key="6">
    <source>
        <dbReference type="ARBA" id="ARBA00022741"/>
    </source>
</evidence>
<accession>A0A940WZB8</accession>
<dbReference type="InterPro" id="IPR004358">
    <property type="entry name" value="Sig_transdc_His_kin-like_C"/>
</dbReference>
<dbReference type="SMART" id="SM00387">
    <property type="entry name" value="HATPase_c"/>
    <property type="match status" value="1"/>
</dbReference>
<dbReference type="GO" id="GO:0000156">
    <property type="term" value="F:phosphorelay response regulator activity"/>
    <property type="evidence" value="ECO:0007669"/>
    <property type="project" value="TreeGrafter"/>
</dbReference>
<evidence type="ECO:0000256" key="2">
    <source>
        <dbReference type="ARBA" id="ARBA00004370"/>
    </source>
</evidence>
<organism evidence="11 12">
    <name type="scientific">Halalkalibacter suaedae</name>
    <dbReference type="NCBI Taxonomy" id="2822140"/>
    <lineage>
        <taxon>Bacteria</taxon>
        <taxon>Bacillati</taxon>
        <taxon>Bacillota</taxon>
        <taxon>Bacilli</taxon>
        <taxon>Bacillales</taxon>
        <taxon>Bacillaceae</taxon>
        <taxon>Halalkalibacter</taxon>
    </lineage>
</organism>
<protein>
    <recommendedName>
        <fullName evidence="3">histidine kinase</fullName>
        <ecNumber evidence="3">2.7.13.3</ecNumber>
    </recommendedName>
</protein>
<keyword evidence="6" id="KW-0547">Nucleotide-binding</keyword>
<dbReference type="Proteomes" id="UP000678228">
    <property type="component" value="Unassembled WGS sequence"/>
</dbReference>
<dbReference type="SUPFAM" id="SSF47384">
    <property type="entry name" value="Homodimeric domain of signal transducing histidine kinase"/>
    <property type="match status" value="1"/>
</dbReference>
<dbReference type="GO" id="GO:0007234">
    <property type="term" value="P:osmosensory signaling via phosphorelay pathway"/>
    <property type="evidence" value="ECO:0007669"/>
    <property type="project" value="TreeGrafter"/>
</dbReference>
<dbReference type="InterPro" id="IPR005467">
    <property type="entry name" value="His_kinase_dom"/>
</dbReference>
<keyword evidence="5" id="KW-0808">Transferase</keyword>
<evidence type="ECO:0000256" key="1">
    <source>
        <dbReference type="ARBA" id="ARBA00000085"/>
    </source>
</evidence>
<dbReference type="AlphaFoldDB" id="A0A940WZB8"/>
<evidence type="ECO:0000256" key="4">
    <source>
        <dbReference type="ARBA" id="ARBA00022553"/>
    </source>
</evidence>
<dbReference type="InterPro" id="IPR003594">
    <property type="entry name" value="HATPase_dom"/>
</dbReference>
<evidence type="ECO:0000259" key="10">
    <source>
        <dbReference type="PROSITE" id="PS50109"/>
    </source>
</evidence>
<dbReference type="Pfam" id="PF02518">
    <property type="entry name" value="HATPase_c"/>
    <property type="match status" value="1"/>
</dbReference>
<evidence type="ECO:0000256" key="5">
    <source>
        <dbReference type="ARBA" id="ARBA00022679"/>
    </source>
</evidence>
<dbReference type="InterPro" id="IPR036890">
    <property type="entry name" value="HATPase_C_sf"/>
</dbReference>
<keyword evidence="4" id="KW-0597">Phosphoprotein</keyword>
<comment type="caution">
    <text evidence="11">The sequence shown here is derived from an EMBL/GenBank/DDBJ whole genome shotgun (WGS) entry which is preliminary data.</text>
</comment>
<comment type="catalytic activity">
    <reaction evidence="1">
        <text>ATP + protein L-histidine = ADP + protein N-phospho-L-histidine.</text>
        <dbReference type="EC" id="2.7.13.3"/>
    </reaction>
</comment>
<dbReference type="PRINTS" id="PR00344">
    <property type="entry name" value="BCTRLSENSOR"/>
</dbReference>
<reference evidence="11" key="1">
    <citation type="submission" date="2021-03" db="EMBL/GenBank/DDBJ databases">
        <title>Bacillus suaedae sp. nov., isolated from Suaeda aralocaspica.</title>
        <authorList>
            <person name="Lei R.F.R."/>
        </authorList>
    </citation>
    <scope>NUCLEOTIDE SEQUENCE</scope>
    <source>
        <strain evidence="11">YZJH907-2</strain>
    </source>
</reference>
<name>A0A940WZB8_9BACI</name>
<dbReference type="RefSeq" id="WP_210599516.1">
    <property type="nucleotide sequence ID" value="NZ_JAGKSQ010000022.1"/>
</dbReference>
<keyword evidence="8" id="KW-0067">ATP-binding</keyword>
<keyword evidence="7" id="KW-0418">Kinase</keyword>
<dbReference type="Gene3D" id="1.10.287.130">
    <property type="match status" value="1"/>
</dbReference>
<sequence>MLTAKTSSIPLTGNVKVNNGSHILYFYQSEELYLENLVSFVQSAQTVNQHIIVIEAPEIYLAMVEKLKLEGQYLDEFNHTIHYINNYDFYQMYGDFNFERALTNFKNTVQPFVDDHLSVRVWGKVAWANLSSLENETIRYESVADLTVSEIGYMTVCTYNANEVPAAYQTKLMKSHPYLMTDTDFVKSPLYNQSDQTVFPSLANQKKIESELDLYRQKLDFIHVIAHEVRNPLTVIKSFATILKSEIEDKNIQAKLSLIEDYSTAIDYEINHIIQTEQMLTVDSLWKTKLIKALPTIEEVINVMEVKARTQNINVETTILVPANTIMKGNLMGFRLVISNLLSNAIKYSFEGSTVTFNSFIDQGYIHLHIIDKGVGMTVNEQEKLFRKYEKINQEVAGQGIGLFMVHQLVQHFKGRLTVESEKGKGTKMMVCFPL</sequence>
<dbReference type="GO" id="GO:0030295">
    <property type="term" value="F:protein kinase activator activity"/>
    <property type="evidence" value="ECO:0007669"/>
    <property type="project" value="TreeGrafter"/>
</dbReference>
<dbReference type="EC" id="2.7.13.3" evidence="3"/>
<evidence type="ECO:0000256" key="7">
    <source>
        <dbReference type="ARBA" id="ARBA00022777"/>
    </source>
</evidence>
<keyword evidence="9" id="KW-0902">Two-component regulatory system</keyword>
<dbReference type="SUPFAM" id="SSF55874">
    <property type="entry name" value="ATPase domain of HSP90 chaperone/DNA topoisomerase II/histidine kinase"/>
    <property type="match status" value="1"/>
</dbReference>
<dbReference type="InterPro" id="IPR050351">
    <property type="entry name" value="BphY/WalK/GraS-like"/>
</dbReference>
<dbReference type="EMBL" id="JAGKSQ010000022">
    <property type="protein sequence ID" value="MBP3953662.1"/>
    <property type="molecule type" value="Genomic_DNA"/>
</dbReference>
<dbReference type="Pfam" id="PF14417">
    <property type="entry name" value="MEDS"/>
    <property type="match status" value="1"/>
</dbReference>
<gene>
    <name evidence="11" type="ORF">J7W16_21615</name>
</gene>
<dbReference type="Pfam" id="PF00512">
    <property type="entry name" value="HisKA"/>
    <property type="match status" value="1"/>
</dbReference>
<dbReference type="CDD" id="cd00082">
    <property type="entry name" value="HisKA"/>
    <property type="match status" value="1"/>
</dbReference>
<keyword evidence="12" id="KW-1185">Reference proteome</keyword>
<comment type="subcellular location">
    <subcellularLocation>
        <location evidence="2">Membrane</location>
    </subcellularLocation>
</comment>
<dbReference type="PANTHER" id="PTHR42878">
    <property type="entry name" value="TWO-COMPONENT HISTIDINE KINASE"/>
    <property type="match status" value="1"/>
</dbReference>
<evidence type="ECO:0000256" key="3">
    <source>
        <dbReference type="ARBA" id="ARBA00012438"/>
    </source>
</evidence>
<evidence type="ECO:0000256" key="9">
    <source>
        <dbReference type="ARBA" id="ARBA00023012"/>
    </source>
</evidence>
<dbReference type="InterPro" id="IPR003661">
    <property type="entry name" value="HisK_dim/P_dom"/>
</dbReference>
<evidence type="ECO:0000313" key="12">
    <source>
        <dbReference type="Proteomes" id="UP000678228"/>
    </source>
</evidence>